<dbReference type="Gene3D" id="2.60.120.460">
    <property type="entry name" value="YjbQ-like"/>
    <property type="match status" value="1"/>
</dbReference>
<dbReference type="PANTHER" id="PTHR30615">
    <property type="entry name" value="UNCHARACTERIZED PROTEIN YJBQ-RELATED"/>
    <property type="match status" value="1"/>
</dbReference>
<dbReference type="EMBL" id="CSTE01000001">
    <property type="protein sequence ID" value="CQR48674.1"/>
    <property type="molecule type" value="Genomic_DNA"/>
</dbReference>
<protein>
    <recommendedName>
        <fullName evidence="4">Secondary thiamine-phosphate synthase enzyme</fullName>
    </recommendedName>
</protein>
<organism evidence="2 3">
    <name type="scientific">Haloferax massiliensis</name>
    <dbReference type="NCBI Taxonomy" id="1476858"/>
    <lineage>
        <taxon>Archaea</taxon>
        <taxon>Methanobacteriati</taxon>
        <taxon>Methanobacteriota</taxon>
        <taxon>Stenosarchaea group</taxon>
        <taxon>Halobacteria</taxon>
        <taxon>Halobacteriales</taxon>
        <taxon>Haloferacaceae</taxon>
        <taxon>Haloferax</taxon>
    </lineage>
</organism>
<dbReference type="InterPro" id="IPR001602">
    <property type="entry name" value="UPF0047_YjbQ-like"/>
</dbReference>
<sequence length="141" mass="15906">MEIQTESFSIESHSRFEILSVTPEVEATIEDLGVTDGLVYVSTPHTSAALSTNEYEEKLLDDMIDKFKEIAPPDEGYYHDLDHITAGEQPNAHAHLISAMIKRPVLLVLRDGELDLGTWEEVMFFELCGPRERTITTTILQ</sequence>
<accession>A0A0D6JLB2</accession>
<evidence type="ECO:0000256" key="1">
    <source>
        <dbReference type="ARBA" id="ARBA00005534"/>
    </source>
</evidence>
<dbReference type="AlphaFoldDB" id="A0A0D6JLB2"/>
<dbReference type="OrthoDB" id="6663at2157"/>
<evidence type="ECO:0008006" key="4">
    <source>
        <dbReference type="Google" id="ProtNLM"/>
    </source>
</evidence>
<dbReference type="Proteomes" id="UP000198902">
    <property type="component" value="Unassembled WGS sequence"/>
</dbReference>
<evidence type="ECO:0000313" key="2">
    <source>
        <dbReference type="EMBL" id="CQR48674.1"/>
    </source>
</evidence>
<dbReference type="PIRSF" id="PIRSF004681">
    <property type="entry name" value="UCP004681"/>
    <property type="match status" value="1"/>
</dbReference>
<dbReference type="RefSeq" id="WP_004967184.1">
    <property type="nucleotide sequence ID" value="NZ_CABLRR010000001.1"/>
</dbReference>
<dbReference type="InterPro" id="IPR035917">
    <property type="entry name" value="YjbQ-like_sf"/>
</dbReference>
<keyword evidence="3" id="KW-1185">Reference proteome</keyword>
<dbReference type="GeneID" id="59460324"/>
<name>A0A0D6JLB2_9EURY</name>
<evidence type="ECO:0000313" key="3">
    <source>
        <dbReference type="Proteomes" id="UP000198902"/>
    </source>
</evidence>
<dbReference type="Pfam" id="PF01894">
    <property type="entry name" value="YjbQ"/>
    <property type="match status" value="1"/>
</dbReference>
<dbReference type="SUPFAM" id="SSF111038">
    <property type="entry name" value="YjbQ-like"/>
    <property type="match status" value="1"/>
</dbReference>
<dbReference type="NCBIfam" id="TIGR00149">
    <property type="entry name" value="TIGR00149_YjbQ"/>
    <property type="match status" value="1"/>
</dbReference>
<reference evidence="3" key="1">
    <citation type="submission" date="2015-03" db="EMBL/GenBank/DDBJ databases">
        <authorList>
            <person name="Urmite Genomes"/>
        </authorList>
    </citation>
    <scope>NUCLEOTIDE SEQUENCE [LARGE SCALE GENOMIC DNA]</scope>
    <source>
        <strain evidence="3">Arc-Hr</strain>
    </source>
</reference>
<dbReference type="PANTHER" id="PTHR30615:SF8">
    <property type="entry name" value="UPF0047 PROTEIN C4A8.02C"/>
    <property type="match status" value="1"/>
</dbReference>
<comment type="similarity">
    <text evidence="1">Belongs to the UPF0047 family.</text>
</comment>
<proteinExistence type="inferred from homology"/>
<gene>
    <name evidence="2" type="ORF">BN996_00121</name>
</gene>